<feature type="transmembrane region" description="Helical" evidence="5">
    <location>
        <begin position="41"/>
        <end position="66"/>
    </location>
</feature>
<reference evidence="6" key="1">
    <citation type="journal article" date="2019" name="Phycologia">
        <title>Chloroplast and mitochondrial genomes of Balbiania investiens (Balbianiales, Nemaliophycidae).</title>
        <authorList>
            <person name="Evans J.R."/>
            <person name="StAmour N."/>
            <person name="Verbruggen H."/>
            <person name="Salomaki E.D."/>
            <person name="Vis M.L."/>
        </authorList>
    </citation>
    <scope>NUCLEOTIDE SEQUENCE</scope>
</reference>
<accession>A0A4D6BN62</accession>
<feature type="transmembrane region" description="Helical" evidence="5">
    <location>
        <begin position="14"/>
        <end position="34"/>
    </location>
</feature>
<keyword evidence="5" id="KW-1133">Transmembrane helix</keyword>
<evidence type="ECO:0000313" key="6">
    <source>
        <dbReference type="EMBL" id="QBX88383.1"/>
    </source>
</evidence>
<evidence type="ECO:0000256" key="4">
    <source>
        <dbReference type="ARBA" id="ARBA00022640"/>
    </source>
</evidence>
<evidence type="ECO:0000256" key="3">
    <source>
        <dbReference type="ARBA" id="ARBA00021584"/>
    </source>
</evidence>
<geneLocation type="plastid" evidence="6"/>
<dbReference type="GO" id="GO:0009536">
    <property type="term" value="C:plastid"/>
    <property type="evidence" value="ECO:0007669"/>
    <property type="project" value="UniProtKB-SubCell"/>
</dbReference>
<dbReference type="InterPro" id="IPR008470">
    <property type="entry name" value="Uncharacterised_Ycf33"/>
</dbReference>
<comment type="similarity">
    <text evidence="2">Belongs to the ycf33 family.</text>
</comment>
<sequence>MYNFWGNISKFPRFIISVFAGFFLTTVYPVFRLLTNTKTNYLVGTLVLFLFLSLYAIVKLMLGYVYE</sequence>
<keyword evidence="4 6" id="KW-0934">Plastid</keyword>
<organism evidence="6">
    <name type="scientific">Acrochaetium secundatum</name>
    <dbReference type="NCBI Taxonomy" id="209631"/>
    <lineage>
        <taxon>Eukaryota</taxon>
        <taxon>Rhodophyta</taxon>
        <taxon>Florideophyceae</taxon>
        <taxon>Nemaliophycidae</taxon>
        <taxon>Acrochaetiales</taxon>
        <taxon>Acrochaetiaceae</taxon>
        <taxon>Acrochaetium</taxon>
    </lineage>
</organism>
<dbReference type="GeneID" id="40138495"/>
<dbReference type="AlphaFoldDB" id="A0A4D6BN62"/>
<proteinExistence type="inferred from homology"/>
<dbReference type="RefSeq" id="YP_009628600.1">
    <property type="nucleotide sequence ID" value="NC_042170.1"/>
</dbReference>
<protein>
    <recommendedName>
        <fullName evidence="3">Uncharacterized protein ycf33</fullName>
    </recommendedName>
</protein>
<gene>
    <name evidence="6" type="primary">ycf33</name>
</gene>
<dbReference type="EMBL" id="MH026107">
    <property type="protein sequence ID" value="QBX88383.1"/>
    <property type="molecule type" value="Genomic_DNA"/>
</dbReference>
<keyword evidence="5" id="KW-0812">Transmembrane</keyword>
<name>A0A4D6BN62_9FLOR</name>
<keyword evidence="5" id="KW-0472">Membrane</keyword>
<evidence type="ECO:0000256" key="1">
    <source>
        <dbReference type="ARBA" id="ARBA00004474"/>
    </source>
</evidence>
<comment type="subcellular location">
    <subcellularLocation>
        <location evidence="1">Plastid</location>
    </subcellularLocation>
</comment>
<evidence type="ECO:0000256" key="5">
    <source>
        <dbReference type="SAM" id="Phobius"/>
    </source>
</evidence>
<evidence type="ECO:0000256" key="2">
    <source>
        <dbReference type="ARBA" id="ARBA00010985"/>
    </source>
</evidence>
<dbReference type="Pfam" id="PF05421">
    <property type="entry name" value="DUF751"/>
    <property type="match status" value="1"/>
</dbReference>